<organism evidence="2 3">
    <name type="scientific">Dictyobacter aurantiacus</name>
    <dbReference type="NCBI Taxonomy" id="1936993"/>
    <lineage>
        <taxon>Bacteria</taxon>
        <taxon>Bacillati</taxon>
        <taxon>Chloroflexota</taxon>
        <taxon>Ktedonobacteria</taxon>
        <taxon>Ktedonobacterales</taxon>
        <taxon>Dictyobacteraceae</taxon>
        <taxon>Dictyobacter</taxon>
    </lineage>
</organism>
<reference evidence="3" key="1">
    <citation type="submission" date="2018-12" db="EMBL/GenBank/DDBJ databases">
        <title>Tengunoibacter tsumagoiensis gen. nov., sp. nov., Dictyobacter kobayashii sp. nov., D. alpinus sp. nov., and D. joshuensis sp. nov. and description of Dictyobacteraceae fam. nov. within the order Ktedonobacterales isolated from Tengu-no-mugimeshi.</title>
        <authorList>
            <person name="Wang C.M."/>
            <person name="Zheng Y."/>
            <person name="Sakai Y."/>
            <person name="Toyoda A."/>
            <person name="Minakuchi Y."/>
            <person name="Abe K."/>
            <person name="Yokota A."/>
            <person name="Yabe S."/>
        </authorList>
    </citation>
    <scope>NUCLEOTIDE SEQUENCE [LARGE SCALE GENOMIC DNA]</scope>
    <source>
        <strain evidence="3">S-27</strain>
    </source>
</reference>
<dbReference type="SMART" id="SM00829">
    <property type="entry name" value="PKS_ER"/>
    <property type="match status" value="1"/>
</dbReference>
<name>A0A401ZAE6_9CHLR</name>
<dbReference type="Gene3D" id="3.40.50.720">
    <property type="entry name" value="NAD(P)-binding Rossmann-like Domain"/>
    <property type="match status" value="1"/>
</dbReference>
<dbReference type="PANTHER" id="PTHR44013">
    <property type="entry name" value="ZINC-TYPE ALCOHOL DEHYDROGENASE-LIKE PROTEIN C16A3.02C"/>
    <property type="match status" value="1"/>
</dbReference>
<dbReference type="OrthoDB" id="9792162at2"/>
<dbReference type="InterPro" id="IPR013154">
    <property type="entry name" value="ADH-like_N"/>
</dbReference>
<dbReference type="InterPro" id="IPR011032">
    <property type="entry name" value="GroES-like_sf"/>
</dbReference>
<dbReference type="Pfam" id="PF08240">
    <property type="entry name" value="ADH_N"/>
    <property type="match status" value="1"/>
</dbReference>
<dbReference type="SUPFAM" id="SSF51735">
    <property type="entry name" value="NAD(P)-binding Rossmann-fold domains"/>
    <property type="match status" value="1"/>
</dbReference>
<accession>A0A401ZAE6</accession>
<dbReference type="CDD" id="cd08267">
    <property type="entry name" value="MDR1"/>
    <property type="match status" value="1"/>
</dbReference>
<feature type="domain" description="Enoyl reductase (ER)" evidence="1">
    <location>
        <begin position="14"/>
        <end position="316"/>
    </location>
</feature>
<dbReference type="EMBL" id="BIFQ01000001">
    <property type="protein sequence ID" value="GCE03840.1"/>
    <property type="molecule type" value="Genomic_DNA"/>
</dbReference>
<evidence type="ECO:0000259" key="1">
    <source>
        <dbReference type="SMART" id="SM00829"/>
    </source>
</evidence>
<dbReference type="GO" id="GO:0016491">
    <property type="term" value="F:oxidoreductase activity"/>
    <property type="evidence" value="ECO:0007669"/>
    <property type="project" value="InterPro"/>
</dbReference>
<protein>
    <submittedName>
        <fullName evidence="2">NADPH:quinone reductase</fullName>
    </submittedName>
</protein>
<evidence type="ECO:0000313" key="3">
    <source>
        <dbReference type="Proteomes" id="UP000287224"/>
    </source>
</evidence>
<keyword evidence="3" id="KW-1185">Reference proteome</keyword>
<dbReference type="SUPFAM" id="SSF50129">
    <property type="entry name" value="GroES-like"/>
    <property type="match status" value="1"/>
</dbReference>
<gene>
    <name evidence="2" type="ORF">KDAU_11690</name>
</gene>
<dbReference type="RefSeq" id="WP_160145667.1">
    <property type="nucleotide sequence ID" value="NZ_BIFQ01000001.1"/>
</dbReference>
<dbReference type="Proteomes" id="UP000287224">
    <property type="component" value="Unassembled WGS sequence"/>
</dbReference>
<dbReference type="InterPro" id="IPR052733">
    <property type="entry name" value="Chloroplast_QOR"/>
</dbReference>
<dbReference type="InterPro" id="IPR020843">
    <property type="entry name" value="ER"/>
</dbReference>
<dbReference type="PANTHER" id="PTHR44013:SF1">
    <property type="entry name" value="ZINC-TYPE ALCOHOL DEHYDROGENASE-LIKE PROTEIN C16A3.02C"/>
    <property type="match status" value="1"/>
</dbReference>
<sequence length="345" mass="37461">MEQKMQAIAFRRYGTVEVLETLETERPIPRSGQVLIRVIAAGVNPADWVLRSGQLRFFARLKFPFIPGSDVAGIVTAMGPGTGRFRPGDAVYGMFPSIKGGGYAQYVAVAEDVLAPIPPQLTYVEAAAVPLASLTALQALRDQGQVAHGSSVLIYGASGGVGSFAVQIARNLGAHVTAACSTGNIELVKSLGAKAVIDYTRNEITASDTHYDVIFDAAGAFPFKHWRPILKPKGLVVSINLNFANPLQTFLSCFESTGKRLKGVFVRPSGDDLTRLSAWISTGKLRPVIEQSFPLLQAAQAQRRSESRRVRGKLVLVVDEKLAQTTVEDEHCNNRVRQWEGRELD</sequence>
<dbReference type="Gene3D" id="3.90.180.10">
    <property type="entry name" value="Medium-chain alcohol dehydrogenases, catalytic domain"/>
    <property type="match status" value="1"/>
</dbReference>
<comment type="caution">
    <text evidence="2">The sequence shown here is derived from an EMBL/GenBank/DDBJ whole genome shotgun (WGS) entry which is preliminary data.</text>
</comment>
<dbReference type="InterPro" id="IPR036291">
    <property type="entry name" value="NAD(P)-bd_dom_sf"/>
</dbReference>
<dbReference type="AlphaFoldDB" id="A0A401ZAE6"/>
<dbReference type="Pfam" id="PF13602">
    <property type="entry name" value="ADH_zinc_N_2"/>
    <property type="match status" value="1"/>
</dbReference>
<evidence type="ECO:0000313" key="2">
    <source>
        <dbReference type="EMBL" id="GCE03840.1"/>
    </source>
</evidence>
<proteinExistence type="predicted"/>